<comment type="caution">
    <text evidence="3">The sequence shown here is derived from an EMBL/GenBank/DDBJ whole genome shotgun (WGS) entry which is preliminary data.</text>
</comment>
<dbReference type="EMBL" id="CAMGYJ010000010">
    <property type="protein sequence ID" value="CAI0551454.1"/>
    <property type="molecule type" value="Genomic_DNA"/>
</dbReference>
<evidence type="ECO:0000256" key="1">
    <source>
        <dbReference type="SAM" id="MobiDB-lite"/>
    </source>
</evidence>
<reference evidence="3" key="1">
    <citation type="submission" date="2022-08" db="EMBL/GenBank/DDBJ databases">
        <authorList>
            <person name="Gutierrez-Valencia J."/>
        </authorList>
    </citation>
    <scope>NUCLEOTIDE SEQUENCE</scope>
</reference>
<sequence length="124" mass="13803">EQSSPRAQQLYRQSQNPPILANNDKAGCLADQIANKLEDQPCPAGRSVVVAQLSNYAKSMDKCDIGINRELCWRLPRRAWWLCVLTTGTPGRIFARAHRSIPMAGRVQWVFVAGRNAALAVCLR</sequence>
<evidence type="ECO:0000313" key="3">
    <source>
        <dbReference type="EMBL" id="CAI0551454.1"/>
    </source>
</evidence>
<dbReference type="PANTHER" id="PTHR33976:SF2">
    <property type="entry name" value="GLYCOPROTEIN MEMBRANE GPI-ANCHORED"/>
    <property type="match status" value="1"/>
</dbReference>
<dbReference type="AlphaFoldDB" id="A0AAV0R4F9"/>
<dbReference type="InterPro" id="IPR059083">
    <property type="entry name" value="At5g19230_dom"/>
</dbReference>
<evidence type="ECO:0000313" key="4">
    <source>
        <dbReference type="Proteomes" id="UP001154282"/>
    </source>
</evidence>
<protein>
    <recommendedName>
        <fullName evidence="2">Uncharacterized GPI-anchored protein At5g19230-like domain-containing protein</fullName>
    </recommendedName>
</protein>
<gene>
    <name evidence="3" type="ORF">LITE_LOCUS45976</name>
</gene>
<feature type="non-terminal residue" evidence="3">
    <location>
        <position position="1"/>
    </location>
</feature>
<proteinExistence type="predicted"/>
<dbReference type="Pfam" id="PF25884">
    <property type="entry name" value="At5g19230"/>
    <property type="match status" value="1"/>
</dbReference>
<feature type="domain" description="Uncharacterized GPI-anchored protein At5g19230-like" evidence="2">
    <location>
        <begin position="11"/>
        <end position="69"/>
    </location>
</feature>
<dbReference type="PANTHER" id="PTHR33976">
    <property type="entry name" value="OS07G0645000 PROTEIN"/>
    <property type="match status" value="1"/>
</dbReference>
<accession>A0AAV0R4F9</accession>
<keyword evidence="4" id="KW-1185">Reference proteome</keyword>
<name>A0AAV0R4F9_9ROSI</name>
<feature type="region of interest" description="Disordered" evidence="1">
    <location>
        <begin position="1"/>
        <end position="20"/>
    </location>
</feature>
<organism evidence="3 4">
    <name type="scientific">Linum tenue</name>
    <dbReference type="NCBI Taxonomy" id="586396"/>
    <lineage>
        <taxon>Eukaryota</taxon>
        <taxon>Viridiplantae</taxon>
        <taxon>Streptophyta</taxon>
        <taxon>Embryophyta</taxon>
        <taxon>Tracheophyta</taxon>
        <taxon>Spermatophyta</taxon>
        <taxon>Magnoliopsida</taxon>
        <taxon>eudicotyledons</taxon>
        <taxon>Gunneridae</taxon>
        <taxon>Pentapetalae</taxon>
        <taxon>rosids</taxon>
        <taxon>fabids</taxon>
        <taxon>Malpighiales</taxon>
        <taxon>Linaceae</taxon>
        <taxon>Linum</taxon>
    </lineage>
</organism>
<dbReference type="Proteomes" id="UP001154282">
    <property type="component" value="Unassembled WGS sequence"/>
</dbReference>
<dbReference type="InterPro" id="IPR045285">
    <property type="entry name" value="At5g19230-like"/>
</dbReference>
<evidence type="ECO:0000259" key="2">
    <source>
        <dbReference type="Pfam" id="PF25884"/>
    </source>
</evidence>
<feature type="compositionally biased region" description="Polar residues" evidence="1">
    <location>
        <begin position="1"/>
        <end position="17"/>
    </location>
</feature>